<dbReference type="InterPro" id="IPR027417">
    <property type="entry name" value="P-loop_NTPase"/>
</dbReference>
<evidence type="ECO:0000256" key="4">
    <source>
        <dbReference type="ARBA" id="ARBA00022840"/>
    </source>
</evidence>
<dbReference type="InterPro" id="IPR003439">
    <property type="entry name" value="ABC_transporter-like_ATP-bd"/>
</dbReference>
<comment type="similarity">
    <text evidence="1">Belongs to the ABC transporter superfamily.</text>
</comment>
<dbReference type="PANTHER" id="PTHR43776">
    <property type="entry name" value="TRANSPORT ATP-BINDING PROTEIN"/>
    <property type="match status" value="1"/>
</dbReference>
<name>A0A382E567_9ZZZZ</name>
<dbReference type="PROSITE" id="PS50893">
    <property type="entry name" value="ABC_TRANSPORTER_2"/>
    <property type="match status" value="1"/>
</dbReference>
<keyword evidence="4" id="KW-0067">ATP-binding</keyword>
<dbReference type="GO" id="GO:0005524">
    <property type="term" value="F:ATP binding"/>
    <property type="evidence" value="ECO:0007669"/>
    <property type="project" value="UniProtKB-KW"/>
</dbReference>
<dbReference type="Gene3D" id="3.40.50.300">
    <property type="entry name" value="P-loop containing nucleotide triphosphate hydrolases"/>
    <property type="match status" value="1"/>
</dbReference>
<feature type="domain" description="ABC transporter" evidence="5">
    <location>
        <begin position="2"/>
        <end position="237"/>
    </location>
</feature>
<dbReference type="InterPro" id="IPR050319">
    <property type="entry name" value="ABC_transp_ATP-bind"/>
</dbReference>
<evidence type="ECO:0000256" key="2">
    <source>
        <dbReference type="ARBA" id="ARBA00022448"/>
    </source>
</evidence>
<dbReference type="CDD" id="cd03257">
    <property type="entry name" value="ABC_NikE_OppD_transporters"/>
    <property type="match status" value="1"/>
</dbReference>
<dbReference type="EMBL" id="UINC01042806">
    <property type="protein sequence ID" value="SVB45936.1"/>
    <property type="molecule type" value="Genomic_DNA"/>
</dbReference>
<accession>A0A382E567</accession>
<dbReference type="Pfam" id="PF00005">
    <property type="entry name" value="ABC_tran"/>
    <property type="match status" value="1"/>
</dbReference>
<reference evidence="6" key="1">
    <citation type="submission" date="2018-05" db="EMBL/GenBank/DDBJ databases">
        <authorList>
            <person name="Lanie J.A."/>
            <person name="Ng W.-L."/>
            <person name="Kazmierczak K.M."/>
            <person name="Andrzejewski T.M."/>
            <person name="Davidsen T.M."/>
            <person name="Wayne K.J."/>
            <person name="Tettelin H."/>
            <person name="Glass J.I."/>
            <person name="Rusch D."/>
            <person name="Podicherti R."/>
            <person name="Tsui H.-C.T."/>
            <person name="Winkler M.E."/>
        </authorList>
    </citation>
    <scope>NUCLEOTIDE SEQUENCE</scope>
</reference>
<keyword evidence="3" id="KW-0547">Nucleotide-binding</keyword>
<evidence type="ECO:0000313" key="6">
    <source>
        <dbReference type="EMBL" id="SVB45936.1"/>
    </source>
</evidence>
<dbReference type="GO" id="GO:0016887">
    <property type="term" value="F:ATP hydrolysis activity"/>
    <property type="evidence" value="ECO:0007669"/>
    <property type="project" value="InterPro"/>
</dbReference>
<dbReference type="InterPro" id="IPR003593">
    <property type="entry name" value="AAA+_ATPase"/>
</dbReference>
<organism evidence="6">
    <name type="scientific">marine metagenome</name>
    <dbReference type="NCBI Taxonomy" id="408172"/>
    <lineage>
        <taxon>unclassified sequences</taxon>
        <taxon>metagenomes</taxon>
        <taxon>ecological metagenomes</taxon>
    </lineage>
</organism>
<evidence type="ECO:0000259" key="5">
    <source>
        <dbReference type="PROSITE" id="PS50893"/>
    </source>
</evidence>
<proteinExistence type="inferred from homology"/>
<dbReference type="SUPFAM" id="SSF52540">
    <property type="entry name" value="P-loop containing nucleoside triphosphate hydrolases"/>
    <property type="match status" value="1"/>
</dbReference>
<protein>
    <recommendedName>
        <fullName evidence="5">ABC transporter domain-containing protein</fullName>
    </recommendedName>
</protein>
<keyword evidence="2" id="KW-0813">Transport</keyword>
<dbReference type="GO" id="GO:0055085">
    <property type="term" value="P:transmembrane transport"/>
    <property type="evidence" value="ECO:0007669"/>
    <property type="project" value="UniProtKB-ARBA"/>
</dbReference>
<sequence>MLKVENIRKVFWTKSKKINVLEGISFNIRKGECTALIGESGCGKTTLARIILGLITSDGGTISVSKGGDNKSKLRLGVVFQNPWEGMNPRTRIWKSIAEPLTIRRKRSEDKFKTKVFEIAREVGLSHDLIQRFPYELSGGQVQRAVIARAIIDKPELLIMDEPTSALDISTQSQIINLLVNLQTTMSLTCLFISHDISLVRYIAHNVVIMKDGKCIEKGDVADLFLSPKHDYTRELLNAT</sequence>
<evidence type="ECO:0000256" key="3">
    <source>
        <dbReference type="ARBA" id="ARBA00022741"/>
    </source>
</evidence>
<dbReference type="PANTHER" id="PTHR43776:SF7">
    <property type="entry name" value="D,D-DIPEPTIDE TRANSPORT ATP-BINDING PROTEIN DDPF-RELATED"/>
    <property type="match status" value="1"/>
</dbReference>
<dbReference type="AlphaFoldDB" id="A0A382E567"/>
<evidence type="ECO:0000256" key="1">
    <source>
        <dbReference type="ARBA" id="ARBA00005417"/>
    </source>
</evidence>
<dbReference type="SMART" id="SM00382">
    <property type="entry name" value="AAA"/>
    <property type="match status" value="1"/>
</dbReference>
<gene>
    <name evidence="6" type="ORF">METZ01_LOCUS198790</name>
</gene>